<dbReference type="InterPro" id="IPR015507">
    <property type="entry name" value="rRNA-MeTfrase_E"/>
</dbReference>
<evidence type="ECO:0000256" key="1">
    <source>
        <dbReference type="ARBA" id="ARBA00009258"/>
    </source>
</evidence>
<gene>
    <name evidence="8" type="ORF">CSUI_000504</name>
</gene>
<dbReference type="VEuPathDB" id="ToxoDB:CSUI_000504"/>
<keyword evidence="9" id="KW-1185">Reference proteome</keyword>
<evidence type="ECO:0000256" key="4">
    <source>
        <dbReference type="ARBA" id="ARBA00022679"/>
    </source>
</evidence>
<keyword evidence="2" id="KW-0698">rRNA processing</keyword>
<keyword evidence="5" id="KW-0949">S-adenosyl-L-methionine</keyword>
<dbReference type="Pfam" id="PF01728">
    <property type="entry name" value="FtsJ"/>
    <property type="match status" value="1"/>
</dbReference>
<evidence type="ECO:0000313" key="9">
    <source>
        <dbReference type="Proteomes" id="UP000221165"/>
    </source>
</evidence>
<evidence type="ECO:0000256" key="6">
    <source>
        <dbReference type="ARBA" id="ARBA00041184"/>
    </source>
</evidence>
<protein>
    <recommendedName>
        <fullName evidence="6">rRNA methyltransferase 2, mitochondrial</fullName>
    </recommendedName>
</protein>
<comment type="similarity">
    <text evidence="1">Belongs to the class I-like SAM-binding methyltransferase superfamily. RNA methyltransferase RlmE family.</text>
</comment>
<dbReference type="GeneID" id="94423949"/>
<feature type="domain" description="Ribosomal RNA methyltransferase FtsJ" evidence="7">
    <location>
        <begin position="156"/>
        <end position="350"/>
    </location>
</feature>
<evidence type="ECO:0000256" key="2">
    <source>
        <dbReference type="ARBA" id="ARBA00022552"/>
    </source>
</evidence>
<name>A0A2C6LGM5_9APIC</name>
<keyword evidence="4 8" id="KW-0808">Transferase</keyword>
<organism evidence="8 9">
    <name type="scientific">Cystoisospora suis</name>
    <dbReference type="NCBI Taxonomy" id="483139"/>
    <lineage>
        <taxon>Eukaryota</taxon>
        <taxon>Sar</taxon>
        <taxon>Alveolata</taxon>
        <taxon>Apicomplexa</taxon>
        <taxon>Conoidasida</taxon>
        <taxon>Coccidia</taxon>
        <taxon>Eucoccidiorida</taxon>
        <taxon>Eimeriorina</taxon>
        <taxon>Sarcocystidae</taxon>
        <taxon>Cystoisospora</taxon>
    </lineage>
</organism>
<dbReference type="HAMAP" id="MF_01547">
    <property type="entry name" value="RNA_methyltr_E"/>
    <property type="match status" value="1"/>
</dbReference>
<evidence type="ECO:0000259" key="7">
    <source>
        <dbReference type="Pfam" id="PF01728"/>
    </source>
</evidence>
<sequence>MSFPGAGLGKPHELLLETRAVLCRLKYGGSPAVVSKSAVTLTRKTGITSMRSQSGDSGADSTRRLCVPRTRYAVPLSECPSSSPPVSWAALASRVSMTSVRHLEALRVPAVVEYGGRRHFGSFEPRVRNKKSSHTSEWIKRQITDRYVLKAQECNFRSRAAFKLEQLDDAYLFFRKNQIVVDLGAYPGGWSQVALDRIRAGGGQGKVIAVDPVAMDPLPNHTFIQGSVGQASTLHALLEELGERKADVVLSDMAPACIGVKQDDHLNSAELCLHASDLMEQILKLGGVFVTKMFMGSETNNFKVYLRSRFKKVSSAKPRYDTTSRLSSLSQKSRACRPESREMYFVCQGFVGRERISEEVQVKGAFSAKEGYL</sequence>
<evidence type="ECO:0000256" key="3">
    <source>
        <dbReference type="ARBA" id="ARBA00022603"/>
    </source>
</evidence>
<evidence type="ECO:0000256" key="5">
    <source>
        <dbReference type="ARBA" id="ARBA00022691"/>
    </source>
</evidence>
<dbReference type="SUPFAM" id="SSF53335">
    <property type="entry name" value="S-adenosyl-L-methionine-dependent methyltransferases"/>
    <property type="match status" value="1"/>
</dbReference>
<accession>A0A2C6LGM5</accession>
<dbReference type="EMBL" id="MIGC01000187">
    <property type="protein sequence ID" value="PHJ25643.1"/>
    <property type="molecule type" value="Genomic_DNA"/>
</dbReference>
<dbReference type="RefSeq" id="XP_067927289.1">
    <property type="nucleotide sequence ID" value="XM_068060738.1"/>
</dbReference>
<dbReference type="OrthoDB" id="20105at2759"/>
<reference evidence="8 9" key="1">
    <citation type="journal article" date="2017" name="Int. J. Parasitol.">
        <title>The genome of the protozoan parasite Cystoisospora suis and a reverse vaccinology approach to identify vaccine candidates.</title>
        <authorList>
            <person name="Palmieri N."/>
            <person name="Shrestha A."/>
            <person name="Ruttkowski B."/>
            <person name="Beck T."/>
            <person name="Vogl C."/>
            <person name="Tomley F."/>
            <person name="Blake D.P."/>
            <person name="Joachim A."/>
        </authorList>
    </citation>
    <scope>NUCLEOTIDE SEQUENCE [LARGE SCALE GENOMIC DNA]</scope>
    <source>
        <strain evidence="8 9">Wien I</strain>
    </source>
</reference>
<dbReference type="Gene3D" id="3.40.50.150">
    <property type="entry name" value="Vaccinia Virus protein VP39"/>
    <property type="match status" value="1"/>
</dbReference>
<dbReference type="AlphaFoldDB" id="A0A2C6LGM5"/>
<proteinExistence type="inferred from homology"/>
<comment type="caution">
    <text evidence="8">The sequence shown here is derived from an EMBL/GenBank/DDBJ whole genome shotgun (WGS) entry which is preliminary data.</text>
</comment>
<dbReference type="InterPro" id="IPR029063">
    <property type="entry name" value="SAM-dependent_MTases_sf"/>
</dbReference>
<keyword evidence="3 8" id="KW-0489">Methyltransferase</keyword>
<dbReference type="PANTHER" id="PTHR10920">
    <property type="entry name" value="RIBOSOMAL RNA METHYLTRANSFERASE"/>
    <property type="match status" value="1"/>
</dbReference>
<dbReference type="PANTHER" id="PTHR10920:SF18">
    <property type="entry name" value="RRNA METHYLTRANSFERASE 2, MITOCHONDRIAL"/>
    <property type="match status" value="1"/>
</dbReference>
<dbReference type="Proteomes" id="UP000221165">
    <property type="component" value="Unassembled WGS sequence"/>
</dbReference>
<dbReference type="InterPro" id="IPR050082">
    <property type="entry name" value="RNA_methyltr_RlmE"/>
</dbReference>
<dbReference type="InterPro" id="IPR002877">
    <property type="entry name" value="RNA_MeTrfase_FtsJ_dom"/>
</dbReference>
<evidence type="ECO:0000313" key="8">
    <source>
        <dbReference type="EMBL" id="PHJ25643.1"/>
    </source>
</evidence>
<dbReference type="GO" id="GO:0008650">
    <property type="term" value="F:rRNA (uridine-2'-O-)-methyltransferase activity"/>
    <property type="evidence" value="ECO:0007669"/>
    <property type="project" value="TreeGrafter"/>
</dbReference>